<evidence type="ECO:0000259" key="2">
    <source>
        <dbReference type="Pfam" id="PF14111"/>
    </source>
</evidence>
<name>A0A6D2K742_9BRAS</name>
<evidence type="ECO:0000313" key="4">
    <source>
        <dbReference type="Proteomes" id="UP000467841"/>
    </source>
</evidence>
<dbReference type="SUPFAM" id="SSF57756">
    <property type="entry name" value="Retrovirus zinc finger-like domains"/>
    <property type="match status" value="1"/>
</dbReference>
<proteinExistence type="predicted"/>
<feature type="compositionally biased region" description="Basic and acidic residues" evidence="1">
    <location>
        <begin position="447"/>
        <end position="468"/>
    </location>
</feature>
<evidence type="ECO:0000256" key="1">
    <source>
        <dbReference type="SAM" id="MobiDB-lite"/>
    </source>
</evidence>
<dbReference type="Proteomes" id="UP000467841">
    <property type="component" value="Unassembled WGS sequence"/>
</dbReference>
<feature type="domain" description="DUF4283" evidence="2">
    <location>
        <begin position="181"/>
        <end position="263"/>
    </location>
</feature>
<feature type="compositionally biased region" description="Low complexity" evidence="1">
    <location>
        <begin position="9"/>
        <end position="29"/>
    </location>
</feature>
<dbReference type="InterPro" id="IPR036875">
    <property type="entry name" value="Znf_CCHC_sf"/>
</dbReference>
<feature type="compositionally biased region" description="Basic residues" evidence="1">
    <location>
        <begin position="503"/>
        <end position="516"/>
    </location>
</feature>
<dbReference type="EMBL" id="CACVBM020001396">
    <property type="protein sequence ID" value="CAA7048765.1"/>
    <property type="molecule type" value="Genomic_DNA"/>
</dbReference>
<comment type="caution">
    <text evidence="3">The sequence shown here is derived from an EMBL/GenBank/DDBJ whole genome shotgun (WGS) entry which is preliminary data.</text>
</comment>
<dbReference type="OrthoDB" id="1112563at2759"/>
<sequence length="516" mass="56659">MRKKKKHNSSSSKKNPSSSPSSASDGASSVGISTRLPLLPIDCTHSPETDSATSPSPVSPKAPVTQDSLLGHQAKPVSEIVVGNSSASDKSAKAVTTADPEKEEAITIKTTEPTPVSDSANVAAATDPVKSNPEGKNSGDSWCDLFKGGSKQLKKKGTRFTLPNGEVCVKIPNSVIENNRKSWDSFILGQFYSDPPSQGIVHSIVNGIWSRHFRDISVTKMEGFAFLFKIPNSATRHKVLTQRLWQIDGQTMFVAKWEPGLEPVKPELKEAPIWLELRKVPLQYFNDEGLEHIASLVGDPKLLHPSTANKTNLEVAKVFTIIDPRKPLPEVVNVQFDSGEIRRIEVSSPWMPPICSHCKQVGHSLKKCKSAPVTCLTCNSTAHSTDLCTRRVFNPKDQQNKKSAQDQSSKENPKSLVWKETRKEKPKESAINASVKLNHTQKGVSSRSREKAKVGDNSMSEEKKKSEQDSEAESDSSDVGSSESEEGEINSEDDDQYIEVKSRRNQRRDRGKGPKS</sequence>
<dbReference type="GO" id="GO:0003676">
    <property type="term" value="F:nucleic acid binding"/>
    <property type="evidence" value="ECO:0007669"/>
    <property type="project" value="InterPro"/>
</dbReference>
<feature type="compositionally biased region" description="Acidic residues" evidence="1">
    <location>
        <begin position="483"/>
        <end position="497"/>
    </location>
</feature>
<feature type="region of interest" description="Disordered" evidence="1">
    <location>
        <begin position="1"/>
        <end position="138"/>
    </location>
</feature>
<dbReference type="Pfam" id="PF14111">
    <property type="entry name" value="DUF4283"/>
    <property type="match status" value="1"/>
</dbReference>
<reference evidence="3" key="1">
    <citation type="submission" date="2020-01" db="EMBL/GenBank/DDBJ databases">
        <authorList>
            <person name="Mishra B."/>
        </authorList>
    </citation>
    <scope>NUCLEOTIDE SEQUENCE [LARGE SCALE GENOMIC DNA]</scope>
</reference>
<dbReference type="Gene3D" id="4.10.60.10">
    <property type="entry name" value="Zinc finger, CCHC-type"/>
    <property type="match status" value="1"/>
</dbReference>
<dbReference type="GO" id="GO:0008270">
    <property type="term" value="F:zinc ion binding"/>
    <property type="evidence" value="ECO:0007669"/>
    <property type="project" value="InterPro"/>
</dbReference>
<dbReference type="InterPro" id="IPR025558">
    <property type="entry name" value="DUF4283"/>
</dbReference>
<keyword evidence="4" id="KW-1185">Reference proteome</keyword>
<feature type="compositionally biased region" description="Basic and acidic residues" evidence="1">
    <location>
        <begin position="398"/>
        <end position="428"/>
    </location>
</feature>
<feature type="compositionally biased region" description="Polar residues" evidence="1">
    <location>
        <begin position="431"/>
        <end position="446"/>
    </location>
</feature>
<dbReference type="AlphaFoldDB" id="A0A6D2K742"/>
<dbReference type="PANTHER" id="PTHR31286:SF55">
    <property type="entry name" value="DUF4283 DOMAIN-CONTAINING PROTEIN"/>
    <property type="match status" value="1"/>
</dbReference>
<feature type="region of interest" description="Disordered" evidence="1">
    <location>
        <begin position="396"/>
        <end position="516"/>
    </location>
</feature>
<evidence type="ECO:0000313" key="3">
    <source>
        <dbReference type="EMBL" id="CAA7048765.1"/>
    </source>
</evidence>
<accession>A0A6D2K742</accession>
<dbReference type="PANTHER" id="PTHR31286">
    <property type="entry name" value="GLYCINE-RICH CELL WALL STRUCTURAL PROTEIN 1.8-LIKE"/>
    <property type="match status" value="1"/>
</dbReference>
<protein>
    <recommendedName>
        <fullName evidence="2">DUF4283 domain-containing protein</fullName>
    </recommendedName>
</protein>
<organism evidence="3 4">
    <name type="scientific">Microthlaspi erraticum</name>
    <dbReference type="NCBI Taxonomy" id="1685480"/>
    <lineage>
        <taxon>Eukaryota</taxon>
        <taxon>Viridiplantae</taxon>
        <taxon>Streptophyta</taxon>
        <taxon>Embryophyta</taxon>
        <taxon>Tracheophyta</taxon>
        <taxon>Spermatophyta</taxon>
        <taxon>Magnoliopsida</taxon>
        <taxon>eudicotyledons</taxon>
        <taxon>Gunneridae</taxon>
        <taxon>Pentapetalae</taxon>
        <taxon>rosids</taxon>
        <taxon>malvids</taxon>
        <taxon>Brassicales</taxon>
        <taxon>Brassicaceae</taxon>
        <taxon>Coluteocarpeae</taxon>
        <taxon>Microthlaspi</taxon>
    </lineage>
</organism>
<gene>
    <name evidence="3" type="ORF">MERR_LOCUS36000</name>
</gene>
<dbReference type="InterPro" id="IPR040256">
    <property type="entry name" value="At4g02000-like"/>
</dbReference>